<reference evidence="1 2" key="1">
    <citation type="submission" date="2015-12" db="EMBL/GenBank/DDBJ databases">
        <title>The genome of Folsomia candida.</title>
        <authorList>
            <person name="Faddeeva A."/>
            <person name="Derks M.F."/>
            <person name="Anvar Y."/>
            <person name="Smit S."/>
            <person name="Van Straalen N."/>
            <person name="Roelofs D."/>
        </authorList>
    </citation>
    <scope>NUCLEOTIDE SEQUENCE [LARGE SCALE GENOMIC DNA]</scope>
    <source>
        <strain evidence="1 2">VU population</strain>
        <tissue evidence="1">Whole body</tissue>
    </source>
</reference>
<dbReference type="EMBL" id="LNIX01000029">
    <property type="protein sequence ID" value="OXA41388.1"/>
    <property type="molecule type" value="Genomic_DNA"/>
</dbReference>
<dbReference type="AlphaFoldDB" id="A0A226D929"/>
<name>A0A226D929_FOLCA</name>
<dbReference type="Proteomes" id="UP000198287">
    <property type="component" value="Unassembled WGS sequence"/>
</dbReference>
<gene>
    <name evidence="1" type="ORF">Fcan01_23653</name>
</gene>
<sequence length="245" mass="28890">MLHYDAKRVSNLSGREIWTQDLHAAPLYVKLAEIHSSLLPSKLAIQPDIVTPLALVNKALQQYPNYSKGWHRKAKILFKLKQHPEGLECLEEAFTCSETNCVALSDLIFRLMSSPDREKKLDEIFQKYCTEYGENLWGKMKVGTIYYLYGNYLWIHNLRRDAVTNWLKAETSNPNLRFYFNGLYTQKKNYKWHNAAALRFEDIIPYLRLVEDLGDVDRDARNLLFAKLSRLMDQYSKYWQSKRKL</sequence>
<proteinExistence type="predicted"/>
<evidence type="ECO:0000313" key="1">
    <source>
        <dbReference type="EMBL" id="OXA41388.1"/>
    </source>
</evidence>
<dbReference type="SUPFAM" id="SSF48452">
    <property type="entry name" value="TPR-like"/>
    <property type="match status" value="1"/>
</dbReference>
<evidence type="ECO:0000313" key="2">
    <source>
        <dbReference type="Proteomes" id="UP000198287"/>
    </source>
</evidence>
<accession>A0A226D929</accession>
<keyword evidence="2" id="KW-1185">Reference proteome</keyword>
<organism evidence="1 2">
    <name type="scientific">Folsomia candida</name>
    <name type="common">Springtail</name>
    <dbReference type="NCBI Taxonomy" id="158441"/>
    <lineage>
        <taxon>Eukaryota</taxon>
        <taxon>Metazoa</taxon>
        <taxon>Ecdysozoa</taxon>
        <taxon>Arthropoda</taxon>
        <taxon>Hexapoda</taxon>
        <taxon>Collembola</taxon>
        <taxon>Entomobryomorpha</taxon>
        <taxon>Isotomoidea</taxon>
        <taxon>Isotomidae</taxon>
        <taxon>Proisotominae</taxon>
        <taxon>Folsomia</taxon>
    </lineage>
</organism>
<dbReference type="InterPro" id="IPR011990">
    <property type="entry name" value="TPR-like_helical_dom_sf"/>
</dbReference>
<comment type="caution">
    <text evidence="1">The sequence shown here is derived from an EMBL/GenBank/DDBJ whole genome shotgun (WGS) entry which is preliminary data.</text>
</comment>
<dbReference type="Gene3D" id="1.25.40.10">
    <property type="entry name" value="Tetratricopeptide repeat domain"/>
    <property type="match status" value="1"/>
</dbReference>
<protein>
    <submittedName>
        <fullName evidence="1">Uncharacterized protein</fullName>
    </submittedName>
</protein>